<comment type="caution">
    <text evidence="9">The sequence shown here is derived from an EMBL/GenBank/DDBJ whole genome shotgun (WGS) entry which is preliminary data.</text>
</comment>
<sequence>MSGPNTPHLPLSASASFPPTGPVTPAPPQQPAEPQLPSPSTFDVLPDLHRLLNRLMNTAAQPPAPTPTPGKPSDDGPLEIQQLATAATELKLKIQKARRAVMALPDIDRSCEDQQEEIEYLEARIARQKAALQSLAQSGDEADHNLLRQYPTTPPATKE</sequence>
<dbReference type="Pfam" id="PF07544">
    <property type="entry name" value="Med9"/>
    <property type="match status" value="1"/>
</dbReference>
<evidence type="ECO:0000313" key="10">
    <source>
        <dbReference type="Proteomes" id="UP000799444"/>
    </source>
</evidence>
<gene>
    <name evidence="7" type="primary">MED9</name>
    <name evidence="9" type="ORF">EJ04DRAFT_566627</name>
</gene>
<feature type="region of interest" description="Disordered" evidence="8">
    <location>
        <begin position="1"/>
        <end position="78"/>
    </location>
</feature>
<dbReference type="GO" id="GO:0016592">
    <property type="term" value="C:mediator complex"/>
    <property type="evidence" value="ECO:0007669"/>
    <property type="project" value="InterPro"/>
</dbReference>
<keyword evidence="6 7" id="KW-0539">Nucleus</keyword>
<dbReference type="AlphaFoldDB" id="A0A9P4UX44"/>
<comment type="similarity">
    <text evidence="2 7">Belongs to the Mediator complex subunit 9 family.</text>
</comment>
<evidence type="ECO:0000313" key="9">
    <source>
        <dbReference type="EMBL" id="KAF2731727.1"/>
    </source>
</evidence>
<evidence type="ECO:0000256" key="3">
    <source>
        <dbReference type="ARBA" id="ARBA00023015"/>
    </source>
</evidence>
<dbReference type="InterPro" id="IPR011425">
    <property type="entry name" value="Med9"/>
</dbReference>
<evidence type="ECO:0000256" key="8">
    <source>
        <dbReference type="SAM" id="MobiDB-lite"/>
    </source>
</evidence>
<dbReference type="GO" id="GO:0006357">
    <property type="term" value="P:regulation of transcription by RNA polymerase II"/>
    <property type="evidence" value="ECO:0007669"/>
    <property type="project" value="InterPro"/>
</dbReference>
<dbReference type="Proteomes" id="UP000799444">
    <property type="component" value="Unassembled WGS sequence"/>
</dbReference>
<name>A0A9P4UX44_9PLEO</name>
<keyword evidence="4 7" id="KW-0010">Activator</keyword>
<keyword evidence="10" id="KW-1185">Reference proteome</keyword>
<comment type="subcellular location">
    <subcellularLocation>
        <location evidence="1 7">Nucleus</location>
    </subcellularLocation>
</comment>
<evidence type="ECO:0000256" key="2">
    <source>
        <dbReference type="ARBA" id="ARBA00008089"/>
    </source>
</evidence>
<keyword evidence="3 7" id="KW-0805">Transcription regulation</keyword>
<feature type="region of interest" description="Disordered" evidence="8">
    <location>
        <begin position="133"/>
        <end position="159"/>
    </location>
</feature>
<protein>
    <recommendedName>
        <fullName evidence="7">Mediator of RNA polymerase II transcription subunit 9</fullName>
    </recommendedName>
    <alternativeName>
        <fullName evidence="7">Mediator complex subunit 9</fullName>
    </alternativeName>
</protein>
<proteinExistence type="inferred from homology"/>
<evidence type="ECO:0000256" key="1">
    <source>
        <dbReference type="ARBA" id="ARBA00004123"/>
    </source>
</evidence>
<evidence type="ECO:0000256" key="6">
    <source>
        <dbReference type="ARBA" id="ARBA00023242"/>
    </source>
</evidence>
<accession>A0A9P4UX44</accession>
<reference evidence="9" key="1">
    <citation type="journal article" date="2020" name="Stud. Mycol.">
        <title>101 Dothideomycetes genomes: a test case for predicting lifestyles and emergence of pathogens.</title>
        <authorList>
            <person name="Haridas S."/>
            <person name="Albert R."/>
            <person name="Binder M."/>
            <person name="Bloem J."/>
            <person name="Labutti K."/>
            <person name="Salamov A."/>
            <person name="Andreopoulos B."/>
            <person name="Baker S."/>
            <person name="Barry K."/>
            <person name="Bills G."/>
            <person name="Bluhm B."/>
            <person name="Cannon C."/>
            <person name="Castanera R."/>
            <person name="Culley D."/>
            <person name="Daum C."/>
            <person name="Ezra D."/>
            <person name="Gonzalez J."/>
            <person name="Henrissat B."/>
            <person name="Kuo A."/>
            <person name="Liang C."/>
            <person name="Lipzen A."/>
            <person name="Lutzoni F."/>
            <person name="Magnuson J."/>
            <person name="Mondo S."/>
            <person name="Nolan M."/>
            <person name="Ohm R."/>
            <person name="Pangilinan J."/>
            <person name="Park H.-J."/>
            <person name="Ramirez L."/>
            <person name="Alfaro M."/>
            <person name="Sun H."/>
            <person name="Tritt A."/>
            <person name="Yoshinaga Y."/>
            <person name="Zwiers L.-H."/>
            <person name="Turgeon B."/>
            <person name="Goodwin S."/>
            <person name="Spatafora J."/>
            <person name="Crous P."/>
            <person name="Grigoriev I."/>
        </authorList>
    </citation>
    <scope>NUCLEOTIDE SEQUENCE</scope>
    <source>
        <strain evidence="9">CBS 125425</strain>
    </source>
</reference>
<evidence type="ECO:0000256" key="4">
    <source>
        <dbReference type="ARBA" id="ARBA00023159"/>
    </source>
</evidence>
<dbReference type="OrthoDB" id="5414694at2759"/>
<feature type="compositionally biased region" description="Pro residues" evidence="8">
    <location>
        <begin position="19"/>
        <end position="37"/>
    </location>
</feature>
<evidence type="ECO:0000256" key="5">
    <source>
        <dbReference type="ARBA" id="ARBA00023163"/>
    </source>
</evidence>
<keyword evidence="5 7" id="KW-0804">Transcription</keyword>
<evidence type="ECO:0000256" key="7">
    <source>
        <dbReference type="RuleBase" id="RU364145"/>
    </source>
</evidence>
<organism evidence="9 10">
    <name type="scientific">Polyplosphaeria fusca</name>
    <dbReference type="NCBI Taxonomy" id="682080"/>
    <lineage>
        <taxon>Eukaryota</taxon>
        <taxon>Fungi</taxon>
        <taxon>Dikarya</taxon>
        <taxon>Ascomycota</taxon>
        <taxon>Pezizomycotina</taxon>
        <taxon>Dothideomycetes</taxon>
        <taxon>Pleosporomycetidae</taxon>
        <taxon>Pleosporales</taxon>
        <taxon>Tetraplosphaeriaceae</taxon>
        <taxon>Polyplosphaeria</taxon>
    </lineage>
</organism>
<dbReference type="EMBL" id="ML996190">
    <property type="protein sequence ID" value="KAF2731727.1"/>
    <property type="molecule type" value="Genomic_DNA"/>
</dbReference>
<comment type="function">
    <text evidence="7">Component of the Mediator complex, a coactivator involved in the regulated transcription of nearly all RNA polymerase II-dependent genes. Mediator functions as a bridge to convey information from gene-specific regulatory proteins to the basal RNA polymerase II transcription machinery. Mediator is recruited to promoters by direct interactions with regulatory proteins and serves as a scaffold for the assembly of a functional preinitiation complex with RNA polymerase II and the general transcription factors.</text>
</comment>
<comment type="subunit">
    <text evidence="7">Component of the Mediator complex.</text>
</comment>
<dbReference type="GO" id="GO:0003712">
    <property type="term" value="F:transcription coregulator activity"/>
    <property type="evidence" value="ECO:0007669"/>
    <property type="project" value="InterPro"/>
</dbReference>